<evidence type="ECO:0000313" key="2">
    <source>
        <dbReference type="Proteomes" id="UP000198925"/>
    </source>
</evidence>
<proteinExistence type="predicted"/>
<protein>
    <submittedName>
        <fullName evidence="1">Uncharacterized protein</fullName>
    </submittedName>
</protein>
<reference evidence="1 2" key="1">
    <citation type="submission" date="2016-10" db="EMBL/GenBank/DDBJ databases">
        <authorList>
            <person name="de Groot N.N."/>
        </authorList>
    </citation>
    <scope>NUCLEOTIDE SEQUENCE [LARGE SCALE GENOMIC DNA]</scope>
    <source>
        <strain evidence="1 2">CPCC 100156</strain>
    </source>
</reference>
<sequence>MAFLKSIEIGRTGLVAGYWRLTHSQADHVAQVIEFRFCGYPDKDARDAGKAPLPSIGFRLAPTELGLTSLHAVTTATLYAAARQQPADDGITWFADAIDC</sequence>
<dbReference type="EMBL" id="FMZX01000001">
    <property type="protein sequence ID" value="SDC24645.1"/>
    <property type="molecule type" value="Genomic_DNA"/>
</dbReference>
<accession>A0A1G6K1Z2</accession>
<organism evidence="1 2">
    <name type="scientific">Belnapia rosea</name>
    <dbReference type="NCBI Taxonomy" id="938405"/>
    <lineage>
        <taxon>Bacteria</taxon>
        <taxon>Pseudomonadati</taxon>
        <taxon>Pseudomonadota</taxon>
        <taxon>Alphaproteobacteria</taxon>
        <taxon>Acetobacterales</taxon>
        <taxon>Roseomonadaceae</taxon>
        <taxon>Belnapia</taxon>
    </lineage>
</organism>
<keyword evidence="2" id="KW-1185">Reference proteome</keyword>
<dbReference type="STRING" id="938405.SAMN02927895_00540"/>
<gene>
    <name evidence="1" type="ORF">SAMN04487779_1001347</name>
</gene>
<dbReference type="Proteomes" id="UP000198925">
    <property type="component" value="Unassembled WGS sequence"/>
</dbReference>
<dbReference type="RefSeq" id="WP_090659858.1">
    <property type="nucleotide sequence ID" value="NZ_FMZX01000001.1"/>
</dbReference>
<dbReference type="AlphaFoldDB" id="A0A1G6K1Z2"/>
<name>A0A1G6K1Z2_9PROT</name>
<evidence type="ECO:0000313" key="1">
    <source>
        <dbReference type="EMBL" id="SDC24645.1"/>
    </source>
</evidence>